<dbReference type="Proteomes" id="UP001143856">
    <property type="component" value="Unassembled WGS sequence"/>
</dbReference>
<sequence length="997" mass="113537">MGGASVLSTLWHLYKSKENSAFGTLFSEAEFRTWTIAGLKRNVDAVIPRLDKSTIASVERDLTAALGYRKEIATYYNPKTTTSQQHGAFRSVLTEIVATLQGDRARMEQEAKKEAVDGSQEVALDHEDRTLFATQLEAGVKAILDVWHDHDNKTPGTSLACADLVTSSMCKDLVASVQATELCYPHWFDDSGYLQAEPIESVKSARSFLQELRDIRKGLYAGEENEHNAFLLDLIKQSGRQSLPNVPIESFPLSQLRLSFRGELPQLVSALMMHLLRSLRGFHVSTNNGEYSPSKRIDLLESLCRQHPRLIGNGTKMIEILPSVRKAIQGEIHVWSIASVSAWIESNLNMLLNRVLELPLIPTFVHCYDRLLLKDPSSMRSEKLEAFCEKFDNILYWNGRPRTLDDVRKSIDNWILFRDAQTCGRAQVIVRRRESRRLPALQLVQKEYNYWGLGLAKGNVWKDLRSRVEEELWFHDIDRIRRDVFSFLETQVEDEAIMKLDRVNGTAADMNLDIWHLILGQIDSRKDLRNVCLTSRAWFNMAIPHLYKAVPLKMRPHDILDWERKKDPMEFAHSLSSRLLDTKNEQLRNAVHELDFGNFNDNELSDMEKRLVALVDVLPNLQRVKIRGRLTQEVLQDLTGNSRRISLYLLGEDGKRNIESNLQNVVALTAHINPSDESDGPNRRILGIQKLLFACPNLKSFSVARTGGYGGCFSGDETFPPLEELSLNGHSINKAEWVHWQKKVQWSKLRSLSLGPRYTASFLELAADYAKSLRELKVRVYTDADRKTSCPQLEHFLTTFTSLESLTVKGYYLPPGPIGNHPGLKDLCLHSFEPTGGKTRRQTLSVEQLQELDKCCAHLETLELDLYRDGEWPEHILKALAAGFKNLRRLTLHLELGISSVKGFRTADPETCISIEPVLTKDSAQEVGQRFFKWRASSNLNVLVLKTGEPLRRFPQWAPAYTVFEKRNTNTIEVYKPWNTGGVPEVAVMAKPLSLYY</sequence>
<reference evidence="1" key="1">
    <citation type="submission" date="2022-10" db="EMBL/GenBank/DDBJ databases">
        <title>Genome Sequence of Xylaria curta.</title>
        <authorList>
            <person name="Buettner E."/>
        </authorList>
    </citation>
    <scope>NUCLEOTIDE SEQUENCE</scope>
    <source>
        <strain evidence="1">Babe10</strain>
    </source>
</reference>
<dbReference type="EMBL" id="JAPDGR010000400">
    <property type="protein sequence ID" value="KAJ2990608.1"/>
    <property type="molecule type" value="Genomic_DNA"/>
</dbReference>
<keyword evidence="2" id="KW-1185">Reference proteome</keyword>
<proteinExistence type="predicted"/>
<gene>
    <name evidence="1" type="ORF">NUW58_g2862</name>
</gene>
<name>A0ACC1PFX9_9PEZI</name>
<evidence type="ECO:0000313" key="1">
    <source>
        <dbReference type="EMBL" id="KAJ2990608.1"/>
    </source>
</evidence>
<evidence type="ECO:0000313" key="2">
    <source>
        <dbReference type="Proteomes" id="UP001143856"/>
    </source>
</evidence>
<protein>
    <submittedName>
        <fullName evidence="1">Uncharacterized protein</fullName>
    </submittedName>
</protein>
<comment type="caution">
    <text evidence="1">The sequence shown here is derived from an EMBL/GenBank/DDBJ whole genome shotgun (WGS) entry which is preliminary data.</text>
</comment>
<organism evidence="1 2">
    <name type="scientific">Xylaria curta</name>
    <dbReference type="NCBI Taxonomy" id="42375"/>
    <lineage>
        <taxon>Eukaryota</taxon>
        <taxon>Fungi</taxon>
        <taxon>Dikarya</taxon>
        <taxon>Ascomycota</taxon>
        <taxon>Pezizomycotina</taxon>
        <taxon>Sordariomycetes</taxon>
        <taxon>Xylariomycetidae</taxon>
        <taxon>Xylariales</taxon>
        <taxon>Xylariaceae</taxon>
        <taxon>Xylaria</taxon>
    </lineage>
</organism>
<accession>A0ACC1PFX9</accession>